<reference evidence="1 2" key="1">
    <citation type="submission" date="2018-12" db="EMBL/GenBank/DDBJ databases">
        <title>The Draft Genome Sequence of the Soil Bacterium Pedobacter tournemirensis R1.</title>
        <authorList>
            <person name="He J."/>
        </authorList>
    </citation>
    <scope>NUCLEOTIDE SEQUENCE [LARGE SCALE GENOMIC DNA]</scope>
    <source>
        <strain evidence="1 2">R1</strain>
    </source>
</reference>
<evidence type="ECO:0000313" key="2">
    <source>
        <dbReference type="Proteomes" id="UP000290848"/>
    </source>
</evidence>
<evidence type="ECO:0000313" key="1">
    <source>
        <dbReference type="EMBL" id="RXF68280.1"/>
    </source>
</evidence>
<dbReference type="AlphaFoldDB" id="A0A4Q0M5K1"/>
<dbReference type="Proteomes" id="UP000290848">
    <property type="component" value="Unassembled WGS sequence"/>
</dbReference>
<keyword evidence="1" id="KW-0449">Lipoprotein</keyword>
<comment type="caution">
    <text evidence="1">The sequence shown here is derived from an EMBL/GenBank/DDBJ whole genome shotgun (WGS) entry which is preliminary data.</text>
</comment>
<dbReference type="EMBL" id="RXOC01000011">
    <property type="protein sequence ID" value="RXF68280.1"/>
    <property type="molecule type" value="Genomic_DNA"/>
</dbReference>
<dbReference type="InterPro" id="IPR011990">
    <property type="entry name" value="TPR-like_helical_dom_sf"/>
</dbReference>
<accession>A0A4Q0M5K1</accession>
<dbReference type="InterPro" id="IPR041662">
    <property type="entry name" value="SusD-like_2"/>
</dbReference>
<sequence>MIKNSFWKYITLVFVVGLGFSSCTKKFDEINTNPDRPSSVSAEWLATNMLTAITSKNIATGTDFIQPFALCKYLAWTEKQNNLQYNLIDRTNFDRFLILRDVDPMVNIAKTPELQNSYKALGHFVRAWVFFRATMQVGDIPYSEAIQGDDKIIKAKYDSQKDVFLGILEELDAADDLFSKGADFGGDFIYKGSVDKWRRLTNTFQLHVLMNLYKKTSDTDLKVIQRFNQVMARPLMRDYTDNFAVTYNASSGYCYPWSSTPAQINAFTIYPMVSATVIDQLKANQDRRLFYYTEPARALIASGKTASDYDAYVGVEPSDVYSNTINAHNSGNFCDVNKRYVEMFNAEPVGLFNYWDLQFILAEAAVRGWISGSPAQTYYANGIKGSMAFLANYAPSSYSHNMPLSAAYADTYAQQVALQGNSEDQIRQIISQKYIAGFFHNVDYTAWFENRRTGYPTFILNSATNQNTPASKFPVRWTYPQKELDYNSENVRAAITRQYNGSDDSNQLMWILQ</sequence>
<dbReference type="PROSITE" id="PS51257">
    <property type="entry name" value="PROKAR_LIPOPROTEIN"/>
    <property type="match status" value="1"/>
</dbReference>
<dbReference type="Gene3D" id="1.25.40.390">
    <property type="match status" value="1"/>
</dbReference>
<name>A0A4Q0M5K1_9SPHI</name>
<proteinExistence type="predicted"/>
<dbReference type="Pfam" id="PF12771">
    <property type="entry name" value="SusD-like_2"/>
    <property type="match status" value="1"/>
</dbReference>
<protein>
    <submittedName>
        <fullName evidence="1">SusD/RagB family nutrient-binding outer membrane lipoprotein</fullName>
    </submittedName>
</protein>
<dbReference type="RefSeq" id="WP_128770362.1">
    <property type="nucleotide sequence ID" value="NZ_RXOC01000011.1"/>
</dbReference>
<organism evidence="1 2">
    <name type="scientific">Arcticibacter tournemirensis</name>
    <dbReference type="NCBI Taxonomy" id="699437"/>
    <lineage>
        <taxon>Bacteria</taxon>
        <taxon>Pseudomonadati</taxon>
        <taxon>Bacteroidota</taxon>
        <taxon>Sphingobacteriia</taxon>
        <taxon>Sphingobacteriales</taxon>
        <taxon>Sphingobacteriaceae</taxon>
        <taxon>Arcticibacter</taxon>
    </lineage>
</organism>
<gene>
    <name evidence="1" type="ORF">EKH83_15480</name>
</gene>
<dbReference type="SUPFAM" id="SSF48452">
    <property type="entry name" value="TPR-like"/>
    <property type="match status" value="1"/>
</dbReference>